<name>H8MYN7_CORCM</name>
<keyword evidence="1" id="KW-0732">Signal</keyword>
<dbReference type="Proteomes" id="UP000007587">
    <property type="component" value="Chromosome"/>
</dbReference>
<sequence length="561" mass="57476">MGGRSIPGPIPPSSMRSRPGALWSWGLGVTLALSLGACAVESLEEQVRPPADGVSQESDGALTRERPEASLTWDPYADAVVSSTTAAVLNASAALGAPDGQATTMLSVLNSALVLDLGQGEEGTGDLRVYYQGLTLALVAQVDFLKADGTFIGSSTLHLKELGLGTHIAVATYPGNVPYRYVRLRGAVLALYLVDVVETSLRPFCGDGVLGGFEVCDDGNQLSGDGCNSVCEVEPGYTCTGHPSVCTDIDECADGTASCQPGEFCVNTPGSYTCEPDLCVGVVCTPLDACHVAGTCHPLTGQCSNPAAPNGTECSDGNACTQPDTCQEGVCTGGPRVGDTTGNLAHRWAFDEASGGTALDSAGTSNGTLGSSASRTVSFDGSGAITLTPTQQCDLNAHVDFGLAPGQFGTDAFTVSYWLKTTFNDASTGDLIGNRVDGSAGNFLSARLNGNSGTSLEIYQDESGTNGAGTGASPTSLNDGSWHHVAYTRSGTSLKMYIDGVLVGAGTSAAPANLTGANSFRIGRRLPDCMGGFSSIPASFDDVRTYSRELTACDVALLNTP</sequence>
<dbReference type="STRING" id="1144275.COCOR_02896"/>
<dbReference type="Pfam" id="PF07645">
    <property type="entry name" value="EGF_CA"/>
    <property type="match status" value="1"/>
</dbReference>
<dbReference type="InterPro" id="IPR013320">
    <property type="entry name" value="ConA-like_dom_sf"/>
</dbReference>
<evidence type="ECO:0000256" key="3">
    <source>
        <dbReference type="ARBA" id="ARBA00023157"/>
    </source>
</evidence>
<dbReference type="Pfam" id="PF13948">
    <property type="entry name" value="DUF4215"/>
    <property type="match status" value="1"/>
</dbReference>
<dbReference type="GO" id="GO:0005509">
    <property type="term" value="F:calcium ion binding"/>
    <property type="evidence" value="ECO:0007669"/>
    <property type="project" value="InterPro"/>
</dbReference>
<dbReference type="SMART" id="SM00179">
    <property type="entry name" value="EGF_CA"/>
    <property type="match status" value="1"/>
</dbReference>
<evidence type="ECO:0000256" key="4">
    <source>
        <dbReference type="SAM" id="MobiDB-lite"/>
    </source>
</evidence>
<reference evidence="6 7" key="1">
    <citation type="journal article" date="2012" name="J. Bacteriol.">
        <title>Complete Genome Sequence of the Fruiting Myxobacterium Corallococcus coralloides DSM 2259.</title>
        <authorList>
            <person name="Huntley S."/>
            <person name="Zhang Y."/>
            <person name="Treuner-Lange A."/>
            <person name="Kneip S."/>
            <person name="Sensen C.W."/>
            <person name="Sogaard-Andersen L."/>
        </authorList>
    </citation>
    <scope>NUCLEOTIDE SEQUENCE [LARGE SCALE GENOMIC DNA]</scope>
    <source>
        <strain evidence="7">ATCC 25202 / DSM 2259 / NBRC 100086 / M2</strain>
    </source>
</reference>
<dbReference type="InterPro" id="IPR043543">
    <property type="entry name" value="PAPPA/PAPPA2"/>
</dbReference>
<dbReference type="EMBL" id="CP003389">
    <property type="protein sequence ID" value="AFE04905.1"/>
    <property type="molecule type" value="Genomic_DNA"/>
</dbReference>
<dbReference type="HOGENOM" id="CLU_567207_0_0_7"/>
<dbReference type="GO" id="GO:0005615">
    <property type="term" value="C:extracellular space"/>
    <property type="evidence" value="ECO:0007669"/>
    <property type="project" value="TreeGrafter"/>
</dbReference>
<dbReference type="PROSITE" id="PS01187">
    <property type="entry name" value="EGF_CA"/>
    <property type="match status" value="1"/>
</dbReference>
<dbReference type="CDD" id="cd00054">
    <property type="entry name" value="EGF_CA"/>
    <property type="match status" value="1"/>
</dbReference>
<accession>H8MYN7</accession>
<reference evidence="7" key="2">
    <citation type="submission" date="2012-03" db="EMBL/GenBank/DDBJ databases">
        <title>Genome sequence of the fruiting myxobacterium Corallococcus coralloides DSM 2259.</title>
        <authorList>
            <person name="Huntley S."/>
            <person name="Zhang Y."/>
            <person name="Treuner-Lange A."/>
            <person name="Sensen C.W."/>
            <person name="Sogaard-Andersen L."/>
        </authorList>
    </citation>
    <scope>NUCLEOTIDE SEQUENCE [LARGE SCALE GENOMIC DNA]</scope>
    <source>
        <strain evidence="7">ATCC 25202 / DSM 2259 / NBRC 100086 / M2</strain>
    </source>
</reference>
<dbReference type="FunFam" id="2.10.25.10:FF:000038">
    <property type="entry name" value="Fibrillin 2"/>
    <property type="match status" value="1"/>
</dbReference>
<dbReference type="KEGG" id="ccx:COCOR_02896"/>
<dbReference type="Pfam" id="PF13385">
    <property type="entry name" value="Laminin_G_3"/>
    <property type="match status" value="1"/>
</dbReference>
<dbReference type="AlphaFoldDB" id="H8MYN7"/>
<dbReference type="InterPro" id="IPR001881">
    <property type="entry name" value="EGF-like_Ca-bd_dom"/>
</dbReference>
<dbReference type="Gene3D" id="2.60.120.200">
    <property type="match status" value="1"/>
</dbReference>
<evidence type="ECO:0000313" key="6">
    <source>
        <dbReference type="EMBL" id="AFE04905.1"/>
    </source>
</evidence>
<dbReference type="InterPro" id="IPR011936">
    <property type="entry name" value="Myxo_disulph_rpt"/>
</dbReference>
<keyword evidence="3" id="KW-1015">Disulfide bond</keyword>
<dbReference type="PROSITE" id="PS50025">
    <property type="entry name" value="LAM_G_DOMAIN"/>
    <property type="match status" value="1"/>
</dbReference>
<dbReference type="PANTHER" id="PTHR46130:SF1">
    <property type="entry name" value="PAPPALYSIN-2"/>
    <property type="match status" value="1"/>
</dbReference>
<dbReference type="PANTHER" id="PTHR46130">
    <property type="entry name" value="LAMGL DOMAIN-CONTAINING PROTEIN"/>
    <property type="match status" value="1"/>
</dbReference>
<dbReference type="InParanoid" id="H8MYN7"/>
<evidence type="ECO:0000313" key="7">
    <source>
        <dbReference type="Proteomes" id="UP000007587"/>
    </source>
</evidence>
<gene>
    <name evidence="6" type="ordered locus">COCOR_02896</name>
</gene>
<keyword evidence="7" id="KW-1185">Reference proteome</keyword>
<dbReference type="NCBIfam" id="TIGR02232">
    <property type="entry name" value="myxo_disulf_rpt"/>
    <property type="match status" value="1"/>
</dbReference>
<organism evidence="6 7">
    <name type="scientific">Corallococcus coralloides (strain ATCC 25202 / DSM 2259 / NBRC 100086 / M2)</name>
    <name type="common">Myxococcus coralloides</name>
    <dbReference type="NCBI Taxonomy" id="1144275"/>
    <lineage>
        <taxon>Bacteria</taxon>
        <taxon>Pseudomonadati</taxon>
        <taxon>Myxococcota</taxon>
        <taxon>Myxococcia</taxon>
        <taxon>Myxococcales</taxon>
        <taxon>Cystobacterineae</taxon>
        <taxon>Myxococcaceae</taxon>
        <taxon>Corallococcus</taxon>
    </lineage>
</organism>
<dbReference type="SMART" id="SM00560">
    <property type="entry name" value="LamGL"/>
    <property type="match status" value="1"/>
</dbReference>
<dbReference type="InterPro" id="IPR001791">
    <property type="entry name" value="Laminin_G"/>
</dbReference>
<dbReference type="GO" id="GO:0007166">
    <property type="term" value="P:cell surface receptor signaling pathway"/>
    <property type="evidence" value="ECO:0007669"/>
    <property type="project" value="TreeGrafter"/>
</dbReference>
<dbReference type="GO" id="GO:0006508">
    <property type="term" value="P:proteolysis"/>
    <property type="evidence" value="ECO:0007669"/>
    <property type="project" value="TreeGrafter"/>
</dbReference>
<dbReference type="eggNOG" id="COG3266">
    <property type="taxonomic scope" value="Bacteria"/>
</dbReference>
<evidence type="ECO:0000256" key="2">
    <source>
        <dbReference type="ARBA" id="ARBA00022737"/>
    </source>
</evidence>
<dbReference type="InterPro" id="IPR006558">
    <property type="entry name" value="LamG-like"/>
</dbReference>
<dbReference type="Gene3D" id="2.10.25.10">
    <property type="entry name" value="Laminin"/>
    <property type="match status" value="1"/>
</dbReference>
<dbReference type="InterPro" id="IPR018097">
    <property type="entry name" value="EGF_Ca-bd_CS"/>
</dbReference>
<proteinExistence type="predicted"/>
<dbReference type="SUPFAM" id="SSF49899">
    <property type="entry name" value="Concanavalin A-like lectins/glucanases"/>
    <property type="match status" value="1"/>
</dbReference>
<dbReference type="GO" id="GO:0004222">
    <property type="term" value="F:metalloendopeptidase activity"/>
    <property type="evidence" value="ECO:0007669"/>
    <property type="project" value="TreeGrafter"/>
</dbReference>
<keyword evidence="2" id="KW-0677">Repeat</keyword>
<protein>
    <submittedName>
        <fullName evidence="6">EGF domain-containing protein</fullName>
    </submittedName>
</protein>
<evidence type="ECO:0000259" key="5">
    <source>
        <dbReference type="PROSITE" id="PS50025"/>
    </source>
</evidence>
<evidence type="ECO:0000256" key="1">
    <source>
        <dbReference type="ARBA" id="ARBA00022729"/>
    </source>
</evidence>
<feature type="domain" description="Laminin G" evidence="5">
    <location>
        <begin position="374"/>
        <end position="553"/>
    </location>
</feature>
<dbReference type="InterPro" id="IPR049883">
    <property type="entry name" value="NOTCH1_EGF-like"/>
</dbReference>
<feature type="region of interest" description="Disordered" evidence="4">
    <location>
        <begin position="46"/>
        <end position="67"/>
    </location>
</feature>
<dbReference type="eggNOG" id="COG3291">
    <property type="taxonomic scope" value="Bacteria"/>
</dbReference>